<reference evidence="1 4" key="2">
    <citation type="submission" date="2017-05" db="EMBL/GenBank/DDBJ databases">
        <authorList>
            <person name="Lin X.B."/>
            <person name="Stothard P."/>
            <person name="Tasseva G."/>
            <person name="Walter J."/>
        </authorList>
    </citation>
    <scope>NUCLEOTIDE SEQUENCE [LARGE SCALE GENOMIC DNA]</scope>
    <source>
        <strain evidence="1 4">609u</strain>
    </source>
</reference>
<evidence type="ECO:0000313" key="1">
    <source>
        <dbReference type="EMBL" id="OYR86853.1"/>
    </source>
</evidence>
<organism evidence="2 3">
    <name type="scientific">Lactobacillus taiwanensis</name>
    <dbReference type="NCBI Taxonomy" id="508451"/>
    <lineage>
        <taxon>Bacteria</taxon>
        <taxon>Bacillati</taxon>
        <taxon>Bacillota</taxon>
        <taxon>Bacilli</taxon>
        <taxon>Lactobacillales</taxon>
        <taxon>Lactobacillaceae</taxon>
        <taxon>Lactobacillus</taxon>
    </lineage>
</organism>
<evidence type="ECO:0000313" key="4">
    <source>
        <dbReference type="Proteomes" id="UP000216316"/>
    </source>
</evidence>
<dbReference type="EMBL" id="NGNX01000063">
    <property type="protein sequence ID" value="OYR89910.1"/>
    <property type="molecule type" value="Genomic_DNA"/>
</dbReference>
<sequence length="76" mass="8577">MLESEVFTTVAGYKKALANLVIKAAKQNKKISLLGIYLCDANSGGLDENEIQFFERIVKDGKKDGRKWVLRYPKTI</sequence>
<reference evidence="3 4" key="3">
    <citation type="submission" date="2017-09" db="EMBL/GenBank/DDBJ databases">
        <title>Tripartite evolution among Lactobacillus johnsonii, Lactobacillus taiwanensis, Lactobacillus reuteri and their rodent host.</title>
        <authorList>
            <person name="Wang T."/>
            <person name="Knowles S."/>
            <person name="Cheng C."/>
        </authorList>
    </citation>
    <scope>NUCLEOTIDE SEQUENCE [LARGE SCALE GENOMIC DNA]</scope>
    <source>
        <strain evidence="2 3">609q</strain>
        <strain evidence="1 4">609u</strain>
    </source>
</reference>
<dbReference type="Proteomes" id="UP000215828">
    <property type="component" value="Unassembled WGS sequence"/>
</dbReference>
<evidence type="ECO:0000313" key="3">
    <source>
        <dbReference type="Proteomes" id="UP000215828"/>
    </source>
</evidence>
<name>A0A256L9G6_9LACO</name>
<proteinExistence type="predicted"/>
<gene>
    <name evidence="1" type="ORF">CBF53_10400</name>
    <name evidence="2" type="ORF">CBF70_11090</name>
</gene>
<keyword evidence="4" id="KW-1185">Reference proteome</keyword>
<dbReference type="EMBL" id="NGNV01000063">
    <property type="protein sequence ID" value="OYR86853.1"/>
    <property type="molecule type" value="Genomic_DNA"/>
</dbReference>
<dbReference type="RefSeq" id="WP_094516847.1">
    <property type="nucleotide sequence ID" value="NZ_NGNV01000063.1"/>
</dbReference>
<evidence type="ECO:0000313" key="2">
    <source>
        <dbReference type="EMBL" id="OYR89910.1"/>
    </source>
</evidence>
<dbReference type="AlphaFoldDB" id="A0A256L9G6"/>
<dbReference type="Proteomes" id="UP000216316">
    <property type="component" value="Unassembled WGS sequence"/>
</dbReference>
<accession>A0A256L9G6</accession>
<protein>
    <submittedName>
        <fullName evidence="2">Uncharacterized protein</fullName>
    </submittedName>
</protein>
<reference evidence="2 3" key="1">
    <citation type="submission" date="2017-04" db="EMBL/GenBank/DDBJ databases">
        <authorList>
            <person name="Afonso C.L."/>
            <person name="Miller P.J."/>
            <person name="Scott M.A."/>
            <person name="Spackman E."/>
            <person name="Goraichik I."/>
            <person name="Dimitrov K.M."/>
            <person name="Suarez D.L."/>
            <person name="Swayne D.E."/>
        </authorList>
    </citation>
    <scope>NUCLEOTIDE SEQUENCE [LARGE SCALE GENOMIC DNA]</scope>
    <source>
        <strain evidence="2 3">609q</strain>
    </source>
</reference>
<comment type="caution">
    <text evidence="2">The sequence shown here is derived from an EMBL/GenBank/DDBJ whole genome shotgun (WGS) entry which is preliminary data.</text>
</comment>